<sequence length="147" mass="16939">MLWFDLVNELYRPCQGTSGSRGAAPSERMGFGVSLNLIIFSWEGSTYRLHIYKDLIQPPSILLDSIRSILELDPASKALYPEPDFHINLLPHIFKHISHKISDSISKFEFRCMLEKLVKRHNLDKRERSPEKLHALPLTIPFGPTQK</sequence>
<gene>
    <name evidence="1" type="ORF">VNO77_03126</name>
</gene>
<protein>
    <submittedName>
        <fullName evidence="1">Uncharacterized protein</fullName>
    </submittedName>
</protein>
<dbReference type="AlphaFoldDB" id="A0AAN9MUB2"/>
<organism evidence="1 2">
    <name type="scientific">Canavalia gladiata</name>
    <name type="common">Sword bean</name>
    <name type="synonym">Dolichos gladiatus</name>
    <dbReference type="NCBI Taxonomy" id="3824"/>
    <lineage>
        <taxon>Eukaryota</taxon>
        <taxon>Viridiplantae</taxon>
        <taxon>Streptophyta</taxon>
        <taxon>Embryophyta</taxon>
        <taxon>Tracheophyta</taxon>
        <taxon>Spermatophyta</taxon>
        <taxon>Magnoliopsida</taxon>
        <taxon>eudicotyledons</taxon>
        <taxon>Gunneridae</taxon>
        <taxon>Pentapetalae</taxon>
        <taxon>rosids</taxon>
        <taxon>fabids</taxon>
        <taxon>Fabales</taxon>
        <taxon>Fabaceae</taxon>
        <taxon>Papilionoideae</taxon>
        <taxon>50 kb inversion clade</taxon>
        <taxon>NPAAA clade</taxon>
        <taxon>indigoferoid/millettioid clade</taxon>
        <taxon>Phaseoleae</taxon>
        <taxon>Canavalia</taxon>
    </lineage>
</organism>
<name>A0AAN9MUB2_CANGL</name>
<proteinExistence type="predicted"/>
<comment type="caution">
    <text evidence="1">The sequence shown here is derived from an EMBL/GenBank/DDBJ whole genome shotgun (WGS) entry which is preliminary data.</text>
</comment>
<keyword evidence="2" id="KW-1185">Reference proteome</keyword>
<accession>A0AAN9MUB2</accession>
<reference evidence="1 2" key="1">
    <citation type="submission" date="2024-01" db="EMBL/GenBank/DDBJ databases">
        <title>The genomes of 5 underutilized Papilionoideae crops provide insights into root nodulation and disease resistanc.</title>
        <authorList>
            <person name="Jiang F."/>
        </authorList>
    </citation>
    <scope>NUCLEOTIDE SEQUENCE [LARGE SCALE GENOMIC DNA]</scope>
    <source>
        <strain evidence="1">LVBAO_FW01</strain>
        <tissue evidence="1">Leaves</tissue>
    </source>
</reference>
<evidence type="ECO:0000313" key="1">
    <source>
        <dbReference type="EMBL" id="KAK7361094.1"/>
    </source>
</evidence>
<dbReference type="Proteomes" id="UP001367508">
    <property type="component" value="Unassembled WGS sequence"/>
</dbReference>
<dbReference type="EMBL" id="JAYMYQ010000001">
    <property type="protein sequence ID" value="KAK7361094.1"/>
    <property type="molecule type" value="Genomic_DNA"/>
</dbReference>
<evidence type="ECO:0000313" key="2">
    <source>
        <dbReference type="Proteomes" id="UP001367508"/>
    </source>
</evidence>